<gene>
    <name evidence="11" type="ORF">MGAL_10B017580</name>
</gene>
<keyword evidence="6 9" id="KW-0648">Protein biosynthesis</keyword>
<keyword evidence="5 9" id="KW-0067">ATP-binding</keyword>
<dbReference type="GO" id="GO:0005524">
    <property type="term" value="F:ATP binding"/>
    <property type="evidence" value="ECO:0007669"/>
    <property type="project" value="UniProtKB-KW"/>
</dbReference>
<dbReference type="InterPro" id="IPR014729">
    <property type="entry name" value="Rossmann-like_a/b/a_fold"/>
</dbReference>
<dbReference type="AlphaFoldDB" id="A0A8B6GWB0"/>
<evidence type="ECO:0000313" key="12">
    <source>
        <dbReference type="Proteomes" id="UP000596742"/>
    </source>
</evidence>
<dbReference type="SUPFAM" id="SSF47323">
    <property type="entry name" value="Anticodon-binding domain of a subclass of class I aminoacyl-tRNA synthetases"/>
    <property type="match status" value="1"/>
</dbReference>
<dbReference type="EC" id="6.1.1.19" evidence="2"/>
<evidence type="ECO:0000256" key="2">
    <source>
        <dbReference type="ARBA" id="ARBA00012837"/>
    </source>
</evidence>
<dbReference type="PANTHER" id="PTHR11956:SF5">
    <property type="entry name" value="ARGININE--TRNA LIGASE, CYTOPLASMIC"/>
    <property type="match status" value="1"/>
</dbReference>
<evidence type="ECO:0000256" key="3">
    <source>
        <dbReference type="ARBA" id="ARBA00022598"/>
    </source>
</evidence>
<feature type="domain" description="DALR anticodon binding" evidence="10">
    <location>
        <begin position="97"/>
        <end position="223"/>
    </location>
</feature>
<name>A0A8B6GWB0_MYTGA</name>
<dbReference type="FunFam" id="1.10.730.10:FF:000016">
    <property type="entry name" value="Arginine--tRNA ligase, cytoplasmic"/>
    <property type="match status" value="1"/>
</dbReference>
<proteinExistence type="inferred from homology"/>
<dbReference type="Proteomes" id="UP000596742">
    <property type="component" value="Unassembled WGS sequence"/>
</dbReference>
<comment type="caution">
    <text evidence="11">The sequence shown here is derived from an EMBL/GenBank/DDBJ whole genome shotgun (WGS) entry which is preliminary data.</text>
</comment>
<dbReference type="GO" id="GO:0006420">
    <property type="term" value="P:arginyl-tRNA aminoacylation"/>
    <property type="evidence" value="ECO:0007669"/>
    <property type="project" value="InterPro"/>
</dbReference>
<dbReference type="InterPro" id="IPR001278">
    <property type="entry name" value="Arg-tRNA-ligase"/>
</dbReference>
<comment type="similarity">
    <text evidence="1 9">Belongs to the class-I aminoacyl-tRNA synthetase family.</text>
</comment>
<keyword evidence="4 9" id="KW-0547">Nucleotide-binding</keyword>
<accession>A0A8B6GWB0</accession>
<dbReference type="InterPro" id="IPR009080">
    <property type="entry name" value="tRNAsynth_Ia_anticodon-bd"/>
</dbReference>
<feature type="non-terminal residue" evidence="11">
    <location>
        <position position="1"/>
    </location>
</feature>
<dbReference type="EMBL" id="UYJE01009073">
    <property type="protein sequence ID" value="VDI69781.1"/>
    <property type="molecule type" value="Genomic_DNA"/>
</dbReference>
<dbReference type="GO" id="GO:0004814">
    <property type="term" value="F:arginine-tRNA ligase activity"/>
    <property type="evidence" value="ECO:0007669"/>
    <property type="project" value="UniProtKB-EC"/>
</dbReference>
<evidence type="ECO:0000256" key="4">
    <source>
        <dbReference type="ARBA" id="ARBA00022741"/>
    </source>
</evidence>
<sequence length="223" mass="25887">VKVFGQDHHNRIKKLKTRSGETVRLVDLLDEGLKRAEQKLIEKGRDKELTKEQFKAAKENVAYGCIKYADLSHSRTNDYVFSFDKMLDDRGNTAAYLLYAYVRIRSIARNANVSQQKLKEAAIKDKIQLDHEKEWKLAKCLLRFPEIILKCLDDLMLHTLCEYLYETSNTFTEFYDVCYCIEKDRQTGKIVNVNMNRLLLCEATANVIAAGFHLLGIEPLERM</sequence>
<dbReference type="InterPro" id="IPR035684">
    <property type="entry name" value="ArgRS_core"/>
</dbReference>
<dbReference type="Gene3D" id="1.10.730.10">
    <property type="entry name" value="Isoleucyl-tRNA Synthetase, Domain 1"/>
    <property type="match status" value="1"/>
</dbReference>
<evidence type="ECO:0000256" key="5">
    <source>
        <dbReference type="ARBA" id="ARBA00022840"/>
    </source>
</evidence>
<dbReference type="SUPFAM" id="SSF52374">
    <property type="entry name" value="Nucleotidylyl transferase"/>
    <property type="match status" value="1"/>
</dbReference>
<evidence type="ECO:0000256" key="9">
    <source>
        <dbReference type="RuleBase" id="RU363038"/>
    </source>
</evidence>
<evidence type="ECO:0000259" key="10">
    <source>
        <dbReference type="SMART" id="SM00836"/>
    </source>
</evidence>
<dbReference type="PANTHER" id="PTHR11956">
    <property type="entry name" value="ARGINYL-TRNA SYNTHETASE"/>
    <property type="match status" value="1"/>
</dbReference>
<dbReference type="Pfam" id="PF00750">
    <property type="entry name" value="tRNA-synt_1d"/>
    <property type="match status" value="1"/>
</dbReference>
<dbReference type="SMART" id="SM00836">
    <property type="entry name" value="DALR_1"/>
    <property type="match status" value="1"/>
</dbReference>
<dbReference type="OrthoDB" id="68056at2759"/>
<evidence type="ECO:0000256" key="1">
    <source>
        <dbReference type="ARBA" id="ARBA00005594"/>
    </source>
</evidence>
<protein>
    <recommendedName>
        <fullName evidence="2">arginine--tRNA ligase</fullName>
        <ecNumber evidence="2">6.1.1.19</ecNumber>
    </recommendedName>
</protein>
<organism evidence="11 12">
    <name type="scientific">Mytilus galloprovincialis</name>
    <name type="common">Mediterranean mussel</name>
    <dbReference type="NCBI Taxonomy" id="29158"/>
    <lineage>
        <taxon>Eukaryota</taxon>
        <taxon>Metazoa</taxon>
        <taxon>Spiralia</taxon>
        <taxon>Lophotrochozoa</taxon>
        <taxon>Mollusca</taxon>
        <taxon>Bivalvia</taxon>
        <taxon>Autobranchia</taxon>
        <taxon>Pteriomorphia</taxon>
        <taxon>Mytilida</taxon>
        <taxon>Mytiloidea</taxon>
        <taxon>Mytilidae</taxon>
        <taxon>Mytilinae</taxon>
        <taxon>Mytilus</taxon>
    </lineage>
</organism>
<reference evidence="11" key="1">
    <citation type="submission" date="2018-11" db="EMBL/GenBank/DDBJ databases">
        <authorList>
            <person name="Alioto T."/>
            <person name="Alioto T."/>
        </authorList>
    </citation>
    <scope>NUCLEOTIDE SEQUENCE</scope>
</reference>
<keyword evidence="3 9" id="KW-0436">Ligase</keyword>
<dbReference type="Gene3D" id="3.40.50.620">
    <property type="entry name" value="HUPs"/>
    <property type="match status" value="1"/>
</dbReference>
<evidence type="ECO:0000256" key="6">
    <source>
        <dbReference type="ARBA" id="ARBA00022917"/>
    </source>
</evidence>
<evidence type="ECO:0000256" key="7">
    <source>
        <dbReference type="ARBA" id="ARBA00023146"/>
    </source>
</evidence>
<evidence type="ECO:0000256" key="8">
    <source>
        <dbReference type="ARBA" id="ARBA00049339"/>
    </source>
</evidence>
<dbReference type="Pfam" id="PF05746">
    <property type="entry name" value="DALR_1"/>
    <property type="match status" value="1"/>
</dbReference>
<evidence type="ECO:0000313" key="11">
    <source>
        <dbReference type="EMBL" id="VDI69781.1"/>
    </source>
</evidence>
<comment type="catalytic activity">
    <reaction evidence="8">
        <text>tRNA(Arg) + L-arginine + ATP = L-arginyl-tRNA(Arg) + AMP + diphosphate</text>
        <dbReference type="Rhea" id="RHEA:20301"/>
        <dbReference type="Rhea" id="RHEA-COMP:9658"/>
        <dbReference type="Rhea" id="RHEA-COMP:9673"/>
        <dbReference type="ChEBI" id="CHEBI:30616"/>
        <dbReference type="ChEBI" id="CHEBI:32682"/>
        <dbReference type="ChEBI" id="CHEBI:33019"/>
        <dbReference type="ChEBI" id="CHEBI:78442"/>
        <dbReference type="ChEBI" id="CHEBI:78513"/>
        <dbReference type="ChEBI" id="CHEBI:456215"/>
        <dbReference type="EC" id="6.1.1.19"/>
    </reaction>
</comment>
<keyword evidence="12" id="KW-1185">Reference proteome</keyword>
<dbReference type="InterPro" id="IPR008909">
    <property type="entry name" value="DALR_anticod-bd"/>
</dbReference>
<keyword evidence="7 9" id="KW-0030">Aminoacyl-tRNA synthetase</keyword>